<keyword evidence="1" id="KW-0812">Transmembrane</keyword>
<keyword evidence="3" id="KW-1185">Reference proteome</keyword>
<gene>
    <name evidence="2" type="ORF">CTEN210_15708</name>
</gene>
<feature type="transmembrane region" description="Helical" evidence="1">
    <location>
        <begin position="49"/>
        <end position="71"/>
    </location>
</feature>
<evidence type="ECO:0000256" key="1">
    <source>
        <dbReference type="SAM" id="Phobius"/>
    </source>
</evidence>
<organism evidence="2 3">
    <name type="scientific">Chaetoceros tenuissimus</name>
    <dbReference type="NCBI Taxonomy" id="426638"/>
    <lineage>
        <taxon>Eukaryota</taxon>
        <taxon>Sar</taxon>
        <taxon>Stramenopiles</taxon>
        <taxon>Ochrophyta</taxon>
        <taxon>Bacillariophyta</taxon>
        <taxon>Coscinodiscophyceae</taxon>
        <taxon>Chaetocerotophycidae</taxon>
        <taxon>Chaetocerotales</taxon>
        <taxon>Chaetocerotaceae</taxon>
        <taxon>Chaetoceros</taxon>
    </lineage>
</organism>
<feature type="transmembrane region" description="Helical" evidence="1">
    <location>
        <begin position="190"/>
        <end position="213"/>
    </location>
</feature>
<keyword evidence="1" id="KW-0472">Membrane</keyword>
<evidence type="ECO:0000313" key="3">
    <source>
        <dbReference type="Proteomes" id="UP001054902"/>
    </source>
</evidence>
<dbReference type="EMBL" id="BLLK01000062">
    <property type="protein sequence ID" value="GFH59232.1"/>
    <property type="molecule type" value="Genomic_DNA"/>
</dbReference>
<accession>A0AAD3D7B4</accession>
<reference evidence="2 3" key="1">
    <citation type="journal article" date="2021" name="Sci. Rep.">
        <title>The genome of the diatom Chaetoceros tenuissimus carries an ancient integrated fragment of an extant virus.</title>
        <authorList>
            <person name="Hongo Y."/>
            <person name="Kimura K."/>
            <person name="Takaki Y."/>
            <person name="Yoshida Y."/>
            <person name="Baba S."/>
            <person name="Kobayashi G."/>
            <person name="Nagasaki K."/>
            <person name="Hano T."/>
            <person name="Tomaru Y."/>
        </authorList>
    </citation>
    <scope>NUCLEOTIDE SEQUENCE [LARGE SCALE GENOMIC DNA]</scope>
    <source>
        <strain evidence="2 3">NIES-3715</strain>
    </source>
</reference>
<sequence>MNADGNFSPSELEIMSIHQPVASRNSLLQNNVSEEIDPDQNKNVKSEKYILQVSALSNIIFLSAGVMYLTVSIWDMIIQATPVINDDITVNLPKSYNFISNLAPTTYLINSTFDVHLAKCIMTKRKHERRDRRGPCSMICSSRKESSDIMVDDWLEDPSETTSDDSRLESQRRKNGFYKIRKYAVHRRELSASLTFFIAALLSTFPVFLPWFGVDDNVLLDMYDMASVHVYLLSSIIAIIGDFQDWNTLGNIRTNPDALETLGNTLFFVGSLVDVILFDYSFDDGNVGWPILSSSLWCIDALLYLNSDWLSLKYLRERNTDCNEVFQL</sequence>
<name>A0AAD3D7B4_9STRA</name>
<proteinExistence type="predicted"/>
<dbReference type="AlphaFoldDB" id="A0AAD3D7B4"/>
<protein>
    <submittedName>
        <fullName evidence="2">Uncharacterized protein</fullName>
    </submittedName>
</protein>
<dbReference type="Proteomes" id="UP001054902">
    <property type="component" value="Unassembled WGS sequence"/>
</dbReference>
<feature type="transmembrane region" description="Helical" evidence="1">
    <location>
        <begin position="225"/>
        <end position="243"/>
    </location>
</feature>
<evidence type="ECO:0000313" key="2">
    <source>
        <dbReference type="EMBL" id="GFH59232.1"/>
    </source>
</evidence>
<keyword evidence="1" id="KW-1133">Transmembrane helix</keyword>
<comment type="caution">
    <text evidence="2">The sequence shown here is derived from an EMBL/GenBank/DDBJ whole genome shotgun (WGS) entry which is preliminary data.</text>
</comment>